<dbReference type="EMBL" id="WAAR01000006">
    <property type="protein sequence ID" value="KAB1118634.1"/>
    <property type="molecule type" value="Genomic_DNA"/>
</dbReference>
<reference evidence="1 2" key="1">
    <citation type="submission" date="2019-09" db="EMBL/GenBank/DDBJ databases">
        <title>High taxonomic diversity of Micromonospora strains isolated from Medicago sativa nodules in different geographical locations.</title>
        <authorList>
            <person name="Martinez-Hidalgo P."/>
            <person name="Flores-Felix J.D."/>
            <person name="Velazquez E."/>
            <person name="Brau L."/>
            <person name="Trujillo M.E."/>
            <person name="Martinez-Molina E."/>
        </authorList>
    </citation>
    <scope>NUCLEOTIDE SEQUENCE [LARGE SCALE GENOMIC DNA]</scope>
    <source>
        <strain evidence="1 2">ALFB5</strain>
    </source>
</reference>
<organism evidence="1 2">
    <name type="scientific">Micromonospora aurantiaca</name>
    <name type="common">nom. illeg.</name>
    <dbReference type="NCBI Taxonomy" id="47850"/>
    <lineage>
        <taxon>Bacteria</taxon>
        <taxon>Bacillati</taxon>
        <taxon>Actinomycetota</taxon>
        <taxon>Actinomycetes</taxon>
        <taxon>Micromonosporales</taxon>
        <taxon>Micromonosporaceae</taxon>
        <taxon>Micromonospora</taxon>
    </lineage>
</organism>
<sequence>MERFTMNVVDRLVPGVTTVTLNARYYALHGLISAEAQRRGLPRSAAQSLLRRAEVVVGAVSARHYRAAGFAHEALSRPHGYDEILRRGSDGGVDVAELAAPGVYAKPNWGFWPAYRGSEVLLRIVTRADDIGPGDQMDTGAVAQGLGDVLDLVSRRTLDDATLDAYESLCICHSATSADGAWLARLFAASDAETPATRAGVRRQTLRMIARVIQLTEVRRVTRDVSRFLAYEPEAMSDPVLSALELSDEWRGLILRNYSVTAWRSLWAWLVNGIQGLTPRAELAAHLADLLPDSTVGAFRDGLPRTMDSTGRPVPAEHDPGLLGLETPVRDLSVLALGARRVRELAGRELHGFEGHEAQDRYEQLAPRWLADQLDRWHDRSLRDFARWLTDTMVDRSQRLALAKARVDPRKGVLKIPTRVHLRDDLLFRDSDETAGSASLRWDQLAGILAGMGLLARTDAVWGIGDRGDLIA</sequence>
<name>A0ABQ6UPK8_9ACTN</name>
<dbReference type="RefSeq" id="WP_047891306.1">
    <property type="nucleotide sequence ID" value="NZ_JBEYHV010000016.1"/>
</dbReference>
<proteinExistence type="predicted"/>
<accession>A0ABQ6UPK8</accession>
<evidence type="ECO:0000313" key="1">
    <source>
        <dbReference type="EMBL" id="KAB1118634.1"/>
    </source>
</evidence>
<protein>
    <submittedName>
        <fullName evidence="1">Uncharacterized protein</fullName>
    </submittedName>
</protein>
<evidence type="ECO:0000313" key="2">
    <source>
        <dbReference type="Proteomes" id="UP000471364"/>
    </source>
</evidence>
<keyword evidence="2" id="KW-1185">Reference proteome</keyword>
<dbReference type="Proteomes" id="UP000471364">
    <property type="component" value="Unassembled WGS sequence"/>
</dbReference>
<gene>
    <name evidence="1" type="ORF">F6X54_02605</name>
</gene>
<comment type="caution">
    <text evidence="1">The sequence shown here is derived from an EMBL/GenBank/DDBJ whole genome shotgun (WGS) entry which is preliminary data.</text>
</comment>